<comment type="caution">
    <text evidence="1">The sequence shown here is derived from an EMBL/GenBank/DDBJ whole genome shotgun (WGS) entry which is preliminary data.</text>
</comment>
<dbReference type="PANTHER" id="PTHR30217:SF11">
    <property type="entry name" value="UBIQUINONE BIOSYNTHESIS PROTEIN UBIV"/>
    <property type="match status" value="1"/>
</dbReference>
<accession>A0ABX2DTP3</accession>
<name>A0ABX2DTP3_9BACL</name>
<dbReference type="EMBL" id="JABMKX010000011">
    <property type="protein sequence ID" value="NQX47750.1"/>
    <property type="molecule type" value="Genomic_DNA"/>
</dbReference>
<reference evidence="1 2" key="1">
    <citation type="submission" date="2020-05" db="EMBL/GenBank/DDBJ databases">
        <title>Paenibacillus glebae, sp. nov., Paenibacillus humi sp. nov., Paenibacillus pedi sp. nov., Paenibacillus terrestris sp. nov. and Paenibacillus terricola sp. nov., isolated from a forest top soil sample.</title>
        <authorList>
            <person name="Qi S."/>
            <person name="Carlier A."/>
            <person name="Cnockaert M."/>
            <person name="Vandamme P."/>
        </authorList>
    </citation>
    <scope>NUCLEOTIDE SEQUENCE [LARGE SCALE GENOMIC DNA]</scope>
    <source>
        <strain evidence="1 2">LMG 29502</strain>
    </source>
</reference>
<dbReference type="InterPro" id="IPR051454">
    <property type="entry name" value="RNA/ubiquinone_mod_enzymes"/>
</dbReference>
<dbReference type="Pfam" id="PF01136">
    <property type="entry name" value="Peptidase_U32"/>
    <property type="match status" value="1"/>
</dbReference>
<gene>
    <name evidence="1" type="ORF">HQN87_20715</name>
</gene>
<keyword evidence="2" id="KW-1185">Reference proteome</keyword>
<proteinExistence type="predicted"/>
<dbReference type="Proteomes" id="UP000711047">
    <property type="component" value="Unassembled WGS sequence"/>
</dbReference>
<evidence type="ECO:0000313" key="1">
    <source>
        <dbReference type="EMBL" id="NQX47750.1"/>
    </source>
</evidence>
<protein>
    <submittedName>
        <fullName evidence="1">U32 family peptidase</fullName>
    </submittedName>
</protein>
<organism evidence="1 2">
    <name type="scientific">Paenibacillus tritici</name>
    <dbReference type="NCBI Taxonomy" id="1873425"/>
    <lineage>
        <taxon>Bacteria</taxon>
        <taxon>Bacillati</taxon>
        <taxon>Bacillota</taxon>
        <taxon>Bacilli</taxon>
        <taxon>Bacillales</taxon>
        <taxon>Paenibacillaceae</taxon>
        <taxon>Paenibacillus</taxon>
    </lineage>
</organism>
<dbReference type="RefSeq" id="WP_173137207.1">
    <property type="nucleotide sequence ID" value="NZ_JABMKX010000011.1"/>
</dbReference>
<dbReference type="PANTHER" id="PTHR30217">
    <property type="entry name" value="PEPTIDASE U32 FAMILY"/>
    <property type="match status" value="1"/>
</dbReference>
<sequence>MKIVAPLSNADSYEALVQAGADEFFCGIVPYEWLKRYSNVLPLNRRETLIVSYNIGTYSSMRIIGKMVQHYQVPVKITFNSHYYLKEHYPLILDIIERLMDMGFTTFIIGDPALVLYLREKEVKCDIHISSELEVINNVSMKFFNQFDVSRFIFPRKTTVDNMMSCITSSSMQGMEYEAFIMNAFCLYSGSFCNSVHSDEFVSSCNIPSRIARFNYSQQRFAKVDRFYNLKNRVKNLPPEHPAEHCNEQQMIKDSFGKDGCGVCKVKELRQIGITHLKVVGRGYSVKYLANDIANLKQIIEMSGHSVNDPDFSQTIKESFIAKRCPDVCYYP</sequence>
<evidence type="ECO:0000313" key="2">
    <source>
        <dbReference type="Proteomes" id="UP000711047"/>
    </source>
</evidence>
<dbReference type="InterPro" id="IPR001539">
    <property type="entry name" value="Peptidase_U32"/>
</dbReference>